<name>A0ABS5AM01_9PSEU</name>
<organism evidence="1 2">
    <name type="scientific">Crossiella equi</name>
    <dbReference type="NCBI Taxonomy" id="130796"/>
    <lineage>
        <taxon>Bacteria</taxon>
        <taxon>Bacillati</taxon>
        <taxon>Actinomycetota</taxon>
        <taxon>Actinomycetes</taxon>
        <taxon>Pseudonocardiales</taxon>
        <taxon>Pseudonocardiaceae</taxon>
        <taxon>Crossiella</taxon>
    </lineage>
</organism>
<evidence type="ECO:0000313" key="2">
    <source>
        <dbReference type="Proteomes" id="UP001519363"/>
    </source>
</evidence>
<evidence type="ECO:0000313" key="1">
    <source>
        <dbReference type="EMBL" id="MBP2477600.1"/>
    </source>
</evidence>
<protein>
    <submittedName>
        <fullName evidence="1">Uncharacterized protein</fullName>
    </submittedName>
</protein>
<sequence>MREAAVGPLEDEPESLKAALAYADLGLPVLPGTAWDGCWFRHPFSGATAPALQPLMPPTGATTSEGTLRAWWGCARWFSPTVLLQSGAAFDVLTADIPVVRSALSRGAFRFYKGAVLCNPWWGKAMILVEPGAAVPECVAKPTTLEVMPPTWIAVTPTQARGVAASWWIPPEAPSAIGNSDMVATLLMADVAAAQPSSTRTQSLG</sequence>
<gene>
    <name evidence="1" type="ORF">JOF53_006472</name>
</gene>
<proteinExistence type="predicted"/>
<keyword evidence="2" id="KW-1185">Reference proteome</keyword>
<dbReference type="RefSeq" id="WP_143342951.1">
    <property type="nucleotide sequence ID" value="NZ_JAGIOO010000001.1"/>
</dbReference>
<dbReference type="EMBL" id="JAGIOO010000001">
    <property type="protein sequence ID" value="MBP2477600.1"/>
    <property type="molecule type" value="Genomic_DNA"/>
</dbReference>
<dbReference type="Proteomes" id="UP001519363">
    <property type="component" value="Unassembled WGS sequence"/>
</dbReference>
<reference evidence="1 2" key="1">
    <citation type="submission" date="2021-03" db="EMBL/GenBank/DDBJ databases">
        <title>Sequencing the genomes of 1000 actinobacteria strains.</title>
        <authorList>
            <person name="Klenk H.-P."/>
        </authorList>
    </citation>
    <scope>NUCLEOTIDE SEQUENCE [LARGE SCALE GENOMIC DNA]</scope>
    <source>
        <strain evidence="1 2">DSM 44580</strain>
    </source>
</reference>
<accession>A0ABS5AM01</accession>
<comment type="caution">
    <text evidence="1">The sequence shown here is derived from an EMBL/GenBank/DDBJ whole genome shotgun (WGS) entry which is preliminary data.</text>
</comment>